<sequence length="169" mass="17918">MAVNARAVVAGVKHAARLMVPRCSGSILVTASAAGVVGSEVPHAYSVSKAAALGMVRSAAGELARHGVRVNAISPHGIPTPLAMRGFSAVYPWATDEEVKRIIEKDMNELEGTMLEAEDIARAAVYLASDEAKYVTGHNLVVDGGFTVGRRFNVDRRVEFDRKAGSTLE</sequence>
<comment type="caution">
    <text evidence="3">The sequence shown here is derived from an EMBL/GenBank/DDBJ whole genome shotgun (WGS) entry which is preliminary data.</text>
</comment>
<dbReference type="Pfam" id="PF13561">
    <property type="entry name" value="adh_short_C2"/>
    <property type="match status" value="1"/>
</dbReference>
<dbReference type="Proteomes" id="UP000479710">
    <property type="component" value="Unassembled WGS sequence"/>
</dbReference>
<dbReference type="InterPro" id="IPR002347">
    <property type="entry name" value="SDR_fam"/>
</dbReference>
<keyword evidence="2" id="KW-0560">Oxidoreductase</keyword>
<evidence type="ECO:0000256" key="1">
    <source>
        <dbReference type="ARBA" id="ARBA00006484"/>
    </source>
</evidence>
<proteinExistence type="inferred from homology"/>
<accession>A0A6G1D4R5</accession>
<dbReference type="InterPro" id="IPR036291">
    <property type="entry name" value="NAD(P)-bd_dom_sf"/>
</dbReference>
<dbReference type="GO" id="GO:0016491">
    <property type="term" value="F:oxidoreductase activity"/>
    <property type="evidence" value="ECO:0007669"/>
    <property type="project" value="UniProtKB-KW"/>
</dbReference>
<name>A0A6G1D4R5_9ORYZ</name>
<evidence type="ECO:0008006" key="5">
    <source>
        <dbReference type="Google" id="ProtNLM"/>
    </source>
</evidence>
<dbReference type="PANTHER" id="PTHR43180:SF52">
    <property type="entry name" value="OS07G0664400 PROTEIN"/>
    <property type="match status" value="1"/>
</dbReference>
<dbReference type="Gene3D" id="3.40.50.720">
    <property type="entry name" value="NAD(P)-binding Rossmann-like Domain"/>
    <property type="match status" value="1"/>
</dbReference>
<dbReference type="PANTHER" id="PTHR43180">
    <property type="entry name" value="3-OXOACYL-(ACYL-CARRIER-PROTEIN) REDUCTASE (AFU_ORTHOLOGUE AFUA_6G11210)"/>
    <property type="match status" value="1"/>
</dbReference>
<evidence type="ECO:0000256" key="2">
    <source>
        <dbReference type="ARBA" id="ARBA00023002"/>
    </source>
</evidence>
<organism evidence="3 4">
    <name type="scientific">Oryza meyeriana var. granulata</name>
    <dbReference type="NCBI Taxonomy" id="110450"/>
    <lineage>
        <taxon>Eukaryota</taxon>
        <taxon>Viridiplantae</taxon>
        <taxon>Streptophyta</taxon>
        <taxon>Embryophyta</taxon>
        <taxon>Tracheophyta</taxon>
        <taxon>Spermatophyta</taxon>
        <taxon>Magnoliopsida</taxon>
        <taxon>Liliopsida</taxon>
        <taxon>Poales</taxon>
        <taxon>Poaceae</taxon>
        <taxon>BOP clade</taxon>
        <taxon>Oryzoideae</taxon>
        <taxon>Oryzeae</taxon>
        <taxon>Oryzinae</taxon>
        <taxon>Oryza</taxon>
        <taxon>Oryza meyeriana</taxon>
    </lineage>
</organism>
<dbReference type="SUPFAM" id="SSF51735">
    <property type="entry name" value="NAD(P)-binding Rossmann-fold domains"/>
    <property type="match status" value="1"/>
</dbReference>
<comment type="similarity">
    <text evidence="1">Belongs to the short-chain dehydrogenases/reductases (SDR) family.</text>
</comment>
<reference evidence="3 4" key="1">
    <citation type="submission" date="2019-11" db="EMBL/GenBank/DDBJ databases">
        <title>Whole genome sequence of Oryza granulata.</title>
        <authorList>
            <person name="Li W."/>
        </authorList>
    </citation>
    <scope>NUCLEOTIDE SEQUENCE [LARGE SCALE GENOMIC DNA]</scope>
    <source>
        <strain evidence="4">cv. Menghai</strain>
        <tissue evidence="3">Leaf</tissue>
    </source>
</reference>
<gene>
    <name evidence="3" type="ORF">E2562_015895</name>
</gene>
<dbReference type="EMBL" id="SPHZ02000007">
    <property type="protein sequence ID" value="KAF0907406.1"/>
    <property type="molecule type" value="Genomic_DNA"/>
</dbReference>
<dbReference type="AlphaFoldDB" id="A0A6G1D4R5"/>
<protein>
    <recommendedName>
        <fullName evidence="5">Sex determination protein tasselseed-2</fullName>
    </recommendedName>
</protein>
<evidence type="ECO:0000313" key="3">
    <source>
        <dbReference type="EMBL" id="KAF0907406.1"/>
    </source>
</evidence>
<dbReference type="PRINTS" id="PR00081">
    <property type="entry name" value="GDHRDH"/>
</dbReference>
<evidence type="ECO:0000313" key="4">
    <source>
        <dbReference type="Proteomes" id="UP000479710"/>
    </source>
</evidence>
<dbReference type="OrthoDB" id="294295at2759"/>
<keyword evidence="4" id="KW-1185">Reference proteome</keyword>